<reference evidence="2 3" key="1">
    <citation type="journal article" date="2011" name="Stand. Genomic Sci.">
        <title>Complete genome sequence of Syntrophobotulus glycolicus type strain (FlGlyR).</title>
        <authorList>
            <person name="Han C."/>
            <person name="Mwirichia R."/>
            <person name="Chertkov O."/>
            <person name="Held B."/>
            <person name="Lapidus A."/>
            <person name="Nolan M."/>
            <person name="Lucas S."/>
            <person name="Hammon N."/>
            <person name="Deshpande S."/>
            <person name="Cheng J.F."/>
            <person name="Tapia R."/>
            <person name="Goodwin L."/>
            <person name="Pitluck S."/>
            <person name="Huntemann M."/>
            <person name="Liolios K."/>
            <person name="Ivanova N."/>
            <person name="Pagani I."/>
            <person name="Mavromatis K."/>
            <person name="Ovchinikova G."/>
            <person name="Pati A."/>
            <person name="Chen A."/>
            <person name="Palaniappan K."/>
            <person name="Land M."/>
            <person name="Hauser L."/>
            <person name="Brambilla E.M."/>
            <person name="Rohde M."/>
            <person name="Spring S."/>
            <person name="Sikorski J."/>
            <person name="Goker M."/>
            <person name="Woyke T."/>
            <person name="Bristow J."/>
            <person name="Eisen J.A."/>
            <person name="Markowitz V."/>
            <person name="Hugenholtz P."/>
            <person name="Kyrpides N.C."/>
            <person name="Klenk H.P."/>
            <person name="Detter J.C."/>
        </authorList>
    </citation>
    <scope>NUCLEOTIDE SEQUENCE [LARGE SCALE GENOMIC DNA]</scope>
    <source>
        <strain evidence="3">DSM 8271 / FlGlyR</strain>
    </source>
</reference>
<protein>
    <submittedName>
        <fullName evidence="2">Oxidoreductase/nitrogenase component 1</fullName>
    </submittedName>
</protein>
<dbReference type="HOGENOM" id="CLU_025876_4_0_9"/>
<gene>
    <name evidence="2" type="ordered locus">Sgly_0994</name>
</gene>
<proteinExistence type="predicted"/>
<evidence type="ECO:0000313" key="2">
    <source>
        <dbReference type="EMBL" id="ADY55335.1"/>
    </source>
</evidence>
<dbReference type="OrthoDB" id="9800746at2"/>
<dbReference type="InterPro" id="IPR050152">
    <property type="entry name" value="ChlB/BchB/BchZ"/>
</dbReference>
<evidence type="ECO:0000259" key="1">
    <source>
        <dbReference type="Pfam" id="PF00148"/>
    </source>
</evidence>
<dbReference type="AlphaFoldDB" id="F0STP5"/>
<organism evidence="2 3">
    <name type="scientific">Syntrophobotulus glycolicus (strain DSM 8271 / FlGlyR)</name>
    <dbReference type="NCBI Taxonomy" id="645991"/>
    <lineage>
        <taxon>Bacteria</taxon>
        <taxon>Bacillati</taxon>
        <taxon>Bacillota</taxon>
        <taxon>Clostridia</taxon>
        <taxon>Eubacteriales</taxon>
        <taxon>Desulfitobacteriaceae</taxon>
        <taxon>Syntrophobotulus</taxon>
    </lineage>
</organism>
<dbReference type="EMBL" id="CP002547">
    <property type="protein sequence ID" value="ADY55335.1"/>
    <property type="molecule type" value="Genomic_DNA"/>
</dbReference>
<dbReference type="InterPro" id="IPR000510">
    <property type="entry name" value="Nase/OxRdtase_comp1"/>
</dbReference>
<dbReference type="PANTHER" id="PTHR33712">
    <property type="entry name" value="LIGHT-INDEPENDENT PROTOCHLOROPHYLLIDE REDUCTASE SUBUNIT B"/>
    <property type="match status" value="1"/>
</dbReference>
<dbReference type="SUPFAM" id="SSF53807">
    <property type="entry name" value="Helical backbone' metal receptor"/>
    <property type="match status" value="1"/>
</dbReference>
<dbReference type="eggNOG" id="COG2710">
    <property type="taxonomic scope" value="Bacteria"/>
</dbReference>
<accession>F0STP5</accession>
<sequence>MSDVEIIQEPRHTCALGGLQTVVAIERAIPILHAGPGCGSKLHRGMALAGGYQGAGYAGADATPCTNMIEKDVVFGGTEKLRDLIEGTLKIMDGDFFVVLTGCTADIIGDDVGSVVADFQARGIPIVHAETAGFKGDSYKGHELVLEAIIRQYLQPAAHKEKGLVNILASVPRHDPFWEGDLHEVKELLAGIGLKANILFGFDSGGRKALEAIPSAEFNLVLSPYQGLKTAQLLQEKFDTPYLHYPVLPVGGAETSKFLRTVAEFAGTWSQAAADAVAYREREFYHYLVRSADLLTEFQLQMPRRFININDASYALAFSKFLVNELGYFPIRQFITENVPEEYRQPVAGYFQELGPGISTEVTFAQDGGVISEVINSTRIRGTPLVLGSSWEIDLVGSIKGLQLSVALPVIDRLILHRSYVGYRGGLNLVEDIYSKLLALNRG</sequence>
<dbReference type="PANTHER" id="PTHR33712:SF7">
    <property type="entry name" value="LIGHT-INDEPENDENT PROTOCHLOROPHYLLIDE REDUCTASE SUBUNIT B"/>
    <property type="match status" value="1"/>
</dbReference>
<evidence type="ECO:0000313" key="3">
    <source>
        <dbReference type="Proteomes" id="UP000007488"/>
    </source>
</evidence>
<dbReference type="RefSeq" id="WP_013624206.1">
    <property type="nucleotide sequence ID" value="NC_015172.1"/>
</dbReference>
<dbReference type="KEGG" id="sgy:Sgly_0994"/>
<keyword evidence="3" id="KW-1185">Reference proteome</keyword>
<dbReference type="STRING" id="645991.Sgly_0994"/>
<feature type="domain" description="Nitrogenase/oxidoreductase component 1" evidence="1">
    <location>
        <begin position="15"/>
        <end position="437"/>
    </location>
</feature>
<reference evidence="3" key="2">
    <citation type="submission" date="2011-02" db="EMBL/GenBank/DDBJ databases">
        <title>The complete genome of Syntrophobotulus glycolicus DSM 8271.</title>
        <authorList>
            <person name="Lucas S."/>
            <person name="Copeland A."/>
            <person name="Lapidus A."/>
            <person name="Bruce D."/>
            <person name="Goodwin L."/>
            <person name="Pitluck S."/>
            <person name="Kyrpides N."/>
            <person name="Mavromatis K."/>
            <person name="Pagani I."/>
            <person name="Ivanova N."/>
            <person name="Mikhailova N."/>
            <person name="Chertkov O."/>
            <person name="Held B."/>
            <person name="Detter J.C."/>
            <person name="Tapia R."/>
            <person name="Han C."/>
            <person name="Land M."/>
            <person name="Hauser L."/>
            <person name="Markowitz V."/>
            <person name="Cheng J.-F."/>
            <person name="Hugenholtz P."/>
            <person name="Woyke T."/>
            <person name="Wu D."/>
            <person name="Spring S."/>
            <person name="Schroeder M."/>
            <person name="Brambilla E."/>
            <person name="Klenk H.-P."/>
            <person name="Eisen J.A."/>
        </authorList>
    </citation>
    <scope>NUCLEOTIDE SEQUENCE [LARGE SCALE GENOMIC DNA]</scope>
    <source>
        <strain evidence="3">DSM 8271 / FlGlyR</strain>
    </source>
</reference>
<dbReference type="GO" id="GO:0016491">
    <property type="term" value="F:oxidoreductase activity"/>
    <property type="evidence" value="ECO:0007669"/>
    <property type="project" value="InterPro"/>
</dbReference>
<dbReference type="Gene3D" id="3.40.50.1980">
    <property type="entry name" value="Nitrogenase molybdenum iron protein domain"/>
    <property type="match status" value="3"/>
</dbReference>
<dbReference type="Proteomes" id="UP000007488">
    <property type="component" value="Chromosome"/>
</dbReference>
<name>F0STP5_SYNGF</name>
<dbReference type="Pfam" id="PF00148">
    <property type="entry name" value="Oxidored_nitro"/>
    <property type="match status" value="1"/>
</dbReference>